<dbReference type="Gene3D" id="3.40.50.720">
    <property type="entry name" value="NAD(P)-binding Rossmann-like Domain"/>
    <property type="match status" value="1"/>
</dbReference>
<proteinExistence type="predicted"/>
<name>A0A919RCJ6_9ACTN</name>
<dbReference type="Proteomes" id="UP000606172">
    <property type="component" value="Unassembled WGS sequence"/>
</dbReference>
<keyword evidence="2" id="KW-1185">Reference proteome</keyword>
<dbReference type="AlphaFoldDB" id="A0A919RCJ6"/>
<evidence type="ECO:0000313" key="1">
    <source>
        <dbReference type="EMBL" id="GII91163.1"/>
    </source>
</evidence>
<dbReference type="EMBL" id="BOOW01000008">
    <property type="protein sequence ID" value="GII91163.1"/>
    <property type="molecule type" value="Genomic_DNA"/>
</dbReference>
<gene>
    <name evidence="1" type="ORF">Ssi02_13940</name>
</gene>
<sequence>MIATAIGRTLTFEEIPASVVREQMSNFVPLAIVDAVLNRLAESVGGPAEVSGAVRELTGRAPLTFDEWVADHLPDFR</sequence>
<accession>A0A919RCJ6</accession>
<protein>
    <submittedName>
        <fullName evidence="1">Uncharacterized protein</fullName>
    </submittedName>
</protein>
<comment type="caution">
    <text evidence="1">The sequence shown here is derived from an EMBL/GenBank/DDBJ whole genome shotgun (WGS) entry which is preliminary data.</text>
</comment>
<dbReference type="RefSeq" id="WP_204022277.1">
    <property type="nucleotide sequence ID" value="NZ_BOOW01000008.1"/>
</dbReference>
<evidence type="ECO:0000313" key="2">
    <source>
        <dbReference type="Proteomes" id="UP000606172"/>
    </source>
</evidence>
<organism evidence="1 2">
    <name type="scientific">Sinosporangium siamense</name>
    <dbReference type="NCBI Taxonomy" id="1367973"/>
    <lineage>
        <taxon>Bacteria</taxon>
        <taxon>Bacillati</taxon>
        <taxon>Actinomycetota</taxon>
        <taxon>Actinomycetes</taxon>
        <taxon>Streptosporangiales</taxon>
        <taxon>Streptosporangiaceae</taxon>
        <taxon>Sinosporangium</taxon>
    </lineage>
</organism>
<reference evidence="1" key="1">
    <citation type="submission" date="2021-01" db="EMBL/GenBank/DDBJ databases">
        <title>Whole genome shotgun sequence of Sinosporangium siamense NBRC 109515.</title>
        <authorList>
            <person name="Komaki H."/>
            <person name="Tamura T."/>
        </authorList>
    </citation>
    <scope>NUCLEOTIDE SEQUENCE</scope>
    <source>
        <strain evidence="1">NBRC 109515</strain>
    </source>
</reference>